<evidence type="ECO:0000256" key="4">
    <source>
        <dbReference type="ARBA" id="ARBA00022679"/>
    </source>
</evidence>
<evidence type="ECO:0000256" key="6">
    <source>
        <dbReference type="ARBA" id="ARBA00022777"/>
    </source>
</evidence>
<feature type="domain" description="GHMP kinase C-terminal" evidence="12">
    <location>
        <begin position="203"/>
        <end position="262"/>
    </location>
</feature>
<keyword evidence="8 10" id="KW-0414">Isoprene biosynthesis</keyword>
<feature type="active site" evidence="10">
    <location>
        <position position="132"/>
    </location>
</feature>
<organism evidence="13 14">
    <name type="scientific">Neptunicoccus cionae</name>
    <dbReference type="NCBI Taxonomy" id="2035344"/>
    <lineage>
        <taxon>Bacteria</taxon>
        <taxon>Pseudomonadati</taxon>
        <taxon>Pseudomonadota</taxon>
        <taxon>Alphaproteobacteria</taxon>
        <taxon>Rhodobacterales</taxon>
        <taxon>Paracoccaceae</taxon>
        <taxon>Neptunicoccus</taxon>
    </lineage>
</organism>
<dbReference type="Pfam" id="PF08544">
    <property type="entry name" value="GHMP_kinases_C"/>
    <property type="match status" value="1"/>
</dbReference>
<keyword evidence="7 10" id="KW-0067">ATP-binding</keyword>
<evidence type="ECO:0000313" key="14">
    <source>
        <dbReference type="Proteomes" id="UP000628017"/>
    </source>
</evidence>
<proteinExistence type="inferred from homology"/>
<keyword evidence="5 10" id="KW-0547">Nucleotide-binding</keyword>
<sequence>MIIKRVARAKINLCLHVIGQRSDGYHLLDSVVAFAEYGDVLTFAPSESVTLSINGPFGDGLSGTGDNLILQAARCFDRKNGQGAAIHLEKNLPVASGIGGGSADAAAALVGLSELWELPLPDPEKQLALGADVPICVAGQPLRMRGIGEVIEPLELDQDHPMVLVNPNVSVATPKIFKALNNKDNPAVIDGPQTGWIDWLAKQRNDLQAPAIAHSPVIANVLQALKQTAPMLSRMSGSGATCFGLYQTDNAAQEAALRLSARHPDWWIQTTRLTT</sequence>
<dbReference type="EMBL" id="BMKA01000002">
    <property type="protein sequence ID" value="GGA16210.1"/>
    <property type="molecule type" value="Genomic_DNA"/>
</dbReference>
<dbReference type="Gene3D" id="3.30.70.890">
    <property type="entry name" value="GHMP kinase, C-terminal domain"/>
    <property type="match status" value="1"/>
</dbReference>
<dbReference type="NCBIfam" id="TIGR00154">
    <property type="entry name" value="ispE"/>
    <property type="match status" value="1"/>
</dbReference>
<dbReference type="EC" id="2.7.1.148" evidence="2 10"/>
<dbReference type="InterPro" id="IPR006204">
    <property type="entry name" value="GHMP_kinase_N_dom"/>
</dbReference>
<keyword evidence="14" id="KW-1185">Reference proteome</keyword>
<dbReference type="PANTHER" id="PTHR43527:SF2">
    <property type="entry name" value="4-DIPHOSPHOCYTIDYL-2-C-METHYL-D-ERYTHRITOL KINASE, CHLOROPLASTIC"/>
    <property type="match status" value="1"/>
</dbReference>
<dbReference type="PIRSF" id="PIRSF010376">
    <property type="entry name" value="IspE"/>
    <property type="match status" value="1"/>
</dbReference>
<comment type="function">
    <text evidence="10">Catalyzes the phosphorylation of the position 2 hydroxy group of 4-diphosphocytidyl-2C-methyl-D-erythritol.</text>
</comment>
<evidence type="ECO:0000256" key="2">
    <source>
        <dbReference type="ARBA" id="ARBA00012052"/>
    </source>
</evidence>
<feature type="active site" evidence="10">
    <location>
        <position position="10"/>
    </location>
</feature>
<dbReference type="AlphaFoldDB" id="A0A916QW80"/>
<comment type="pathway">
    <text evidence="10">Isoprenoid biosynthesis; isopentenyl diphosphate biosynthesis via DXP pathway; isopentenyl diphosphate from 1-deoxy-D-xylulose 5-phosphate: step 3/6.</text>
</comment>
<feature type="binding site" evidence="10">
    <location>
        <begin position="93"/>
        <end position="103"/>
    </location>
    <ligand>
        <name>ATP</name>
        <dbReference type="ChEBI" id="CHEBI:30616"/>
    </ligand>
</feature>
<dbReference type="GO" id="GO:0019288">
    <property type="term" value="P:isopentenyl diphosphate biosynthetic process, methylerythritol 4-phosphate pathway"/>
    <property type="evidence" value="ECO:0007669"/>
    <property type="project" value="UniProtKB-UniRule"/>
</dbReference>
<dbReference type="InterPro" id="IPR004424">
    <property type="entry name" value="IspE"/>
</dbReference>
<evidence type="ECO:0000256" key="7">
    <source>
        <dbReference type="ARBA" id="ARBA00022840"/>
    </source>
</evidence>
<dbReference type="NCBIfam" id="NF011202">
    <property type="entry name" value="PRK14608.1"/>
    <property type="match status" value="1"/>
</dbReference>
<dbReference type="InterPro" id="IPR020568">
    <property type="entry name" value="Ribosomal_Su5_D2-typ_SF"/>
</dbReference>
<dbReference type="Gene3D" id="3.30.230.10">
    <property type="match status" value="1"/>
</dbReference>
<dbReference type="InterPro" id="IPR013750">
    <property type="entry name" value="GHMP_kinase_C_dom"/>
</dbReference>
<evidence type="ECO:0000259" key="11">
    <source>
        <dbReference type="Pfam" id="PF00288"/>
    </source>
</evidence>
<dbReference type="InterPro" id="IPR036554">
    <property type="entry name" value="GHMP_kinase_C_sf"/>
</dbReference>
<dbReference type="GO" id="GO:0050515">
    <property type="term" value="F:4-(cytidine 5'-diphospho)-2-C-methyl-D-erythritol kinase activity"/>
    <property type="evidence" value="ECO:0007669"/>
    <property type="project" value="UniProtKB-UniRule"/>
</dbReference>
<evidence type="ECO:0000256" key="1">
    <source>
        <dbReference type="ARBA" id="ARBA00009684"/>
    </source>
</evidence>
<dbReference type="Pfam" id="PF00288">
    <property type="entry name" value="GHMP_kinases_N"/>
    <property type="match status" value="1"/>
</dbReference>
<dbReference type="GO" id="GO:0005524">
    <property type="term" value="F:ATP binding"/>
    <property type="evidence" value="ECO:0007669"/>
    <property type="project" value="UniProtKB-UniRule"/>
</dbReference>
<dbReference type="Proteomes" id="UP000628017">
    <property type="component" value="Unassembled WGS sequence"/>
</dbReference>
<evidence type="ECO:0000313" key="13">
    <source>
        <dbReference type="EMBL" id="GGA16210.1"/>
    </source>
</evidence>
<accession>A0A916QW80</accession>
<dbReference type="PANTHER" id="PTHR43527">
    <property type="entry name" value="4-DIPHOSPHOCYTIDYL-2-C-METHYL-D-ERYTHRITOL KINASE, CHLOROPLASTIC"/>
    <property type="match status" value="1"/>
</dbReference>
<comment type="caution">
    <text evidence="13">The sequence shown here is derived from an EMBL/GenBank/DDBJ whole genome shotgun (WGS) entry which is preliminary data.</text>
</comment>
<reference evidence="13" key="2">
    <citation type="submission" date="2020-09" db="EMBL/GenBank/DDBJ databases">
        <authorList>
            <person name="Sun Q."/>
            <person name="Zhou Y."/>
        </authorList>
    </citation>
    <scope>NUCLEOTIDE SEQUENCE</scope>
    <source>
        <strain evidence="13">CGMCC 1.15880</strain>
    </source>
</reference>
<dbReference type="GO" id="GO:0016114">
    <property type="term" value="P:terpenoid biosynthetic process"/>
    <property type="evidence" value="ECO:0007669"/>
    <property type="project" value="UniProtKB-UniRule"/>
</dbReference>
<protein>
    <recommendedName>
        <fullName evidence="3 10">4-diphosphocytidyl-2-C-methyl-D-erythritol kinase</fullName>
        <shortName evidence="10">CMK</shortName>
        <ecNumber evidence="2 10">2.7.1.148</ecNumber>
    </recommendedName>
    <alternativeName>
        <fullName evidence="9 10">4-(cytidine-5'-diphospho)-2-C-methyl-D-erythritol kinase</fullName>
    </alternativeName>
</protein>
<name>A0A916QW80_9RHOB</name>
<dbReference type="SUPFAM" id="SSF55060">
    <property type="entry name" value="GHMP Kinase, C-terminal domain"/>
    <property type="match status" value="1"/>
</dbReference>
<comment type="catalytic activity">
    <reaction evidence="10">
        <text>4-CDP-2-C-methyl-D-erythritol + ATP = 4-CDP-2-C-methyl-D-erythritol 2-phosphate + ADP + H(+)</text>
        <dbReference type="Rhea" id="RHEA:18437"/>
        <dbReference type="ChEBI" id="CHEBI:15378"/>
        <dbReference type="ChEBI" id="CHEBI:30616"/>
        <dbReference type="ChEBI" id="CHEBI:57823"/>
        <dbReference type="ChEBI" id="CHEBI:57919"/>
        <dbReference type="ChEBI" id="CHEBI:456216"/>
        <dbReference type="EC" id="2.7.1.148"/>
    </reaction>
</comment>
<evidence type="ECO:0000256" key="3">
    <source>
        <dbReference type="ARBA" id="ARBA00017473"/>
    </source>
</evidence>
<evidence type="ECO:0000256" key="9">
    <source>
        <dbReference type="ARBA" id="ARBA00032554"/>
    </source>
</evidence>
<evidence type="ECO:0000259" key="12">
    <source>
        <dbReference type="Pfam" id="PF08544"/>
    </source>
</evidence>
<evidence type="ECO:0000256" key="8">
    <source>
        <dbReference type="ARBA" id="ARBA00023229"/>
    </source>
</evidence>
<gene>
    <name evidence="10 13" type="primary">ispE</name>
    <name evidence="13" type="ORF">GCM10011498_15800</name>
</gene>
<dbReference type="HAMAP" id="MF_00061">
    <property type="entry name" value="IspE"/>
    <property type="match status" value="1"/>
</dbReference>
<keyword evidence="6 10" id="KW-0418">Kinase</keyword>
<reference evidence="13" key="1">
    <citation type="journal article" date="2014" name="Int. J. Syst. Evol. Microbiol.">
        <title>Complete genome sequence of Corynebacterium casei LMG S-19264T (=DSM 44701T), isolated from a smear-ripened cheese.</title>
        <authorList>
            <consortium name="US DOE Joint Genome Institute (JGI-PGF)"/>
            <person name="Walter F."/>
            <person name="Albersmeier A."/>
            <person name="Kalinowski J."/>
            <person name="Ruckert C."/>
        </authorList>
    </citation>
    <scope>NUCLEOTIDE SEQUENCE</scope>
    <source>
        <strain evidence="13">CGMCC 1.15880</strain>
    </source>
</reference>
<feature type="domain" description="GHMP kinase N-terminal" evidence="11">
    <location>
        <begin position="67"/>
        <end position="139"/>
    </location>
</feature>
<keyword evidence="4 10" id="KW-0808">Transferase</keyword>
<dbReference type="InterPro" id="IPR014721">
    <property type="entry name" value="Ribsml_uS5_D2-typ_fold_subgr"/>
</dbReference>
<evidence type="ECO:0000256" key="5">
    <source>
        <dbReference type="ARBA" id="ARBA00022741"/>
    </source>
</evidence>
<dbReference type="SUPFAM" id="SSF54211">
    <property type="entry name" value="Ribosomal protein S5 domain 2-like"/>
    <property type="match status" value="1"/>
</dbReference>
<comment type="similarity">
    <text evidence="1 10">Belongs to the GHMP kinase family. IspE subfamily.</text>
</comment>
<evidence type="ECO:0000256" key="10">
    <source>
        <dbReference type="HAMAP-Rule" id="MF_00061"/>
    </source>
</evidence>